<protein>
    <submittedName>
        <fullName evidence="1">Uncharacterized protein</fullName>
    </submittedName>
</protein>
<proteinExistence type="predicted"/>
<sequence length="98" mass="11114">MVCRLHLYGTNRPQALISWLRPCTPAKIAYGGTNGPQALISWSRPCTPAKIAYGAYWNSIRSRIINMFMREQLLSEVLEALIVIRGLIVQKTKIIKDK</sequence>
<organism evidence="1 2">
    <name type="scientific">Smallanthus sonchifolius</name>
    <dbReference type="NCBI Taxonomy" id="185202"/>
    <lineage>
        <taxon>Eukaryota</taxon>
        <taxon>Viridiplantae</taxon>
        <taxon>Streptophyta</taxon>
        <taxon>Embryophyta</taxon>
        <taxon>Tracheophyta</taxon>
        <taxon>Spermatophyta</taxon>
        <taxon>Magnoliopsida</taxon>
        <taxon>eudicotyledons</taxon>
        <taxon>Gunneridae</taxon>
        <taxon>Pentapetalae</taxon>
        <taxon>asterids</taxon>
        <taxon>campanulids</taxon>
        <taxon>Asterales</taxon>
        <taxon>Asteraceae</taxon>
        <taxon>Asteroideae</taxon>
        <taxon>Heliantheae alliance</taxon>
        <taxon>Millerieae</taxon>
        <taxon>Smallanthus</taxon>
    </lineage>
</organism>
<evidence type="ECO:0000313" key="1">
    <source>
        <dbReference type="EMBL" id="KAI3744817.1"/>
    </source>
</evidence>
<keyword evidence="2" id="KW-1185">Reference proteome</keyword>
<name>A0ACB9DE21_9ASTR</name>
<dbReference type="EMBL" id="CM042036">
    <property type="protein sequence ID" value="KAI3744817.1"/>
    <property type="molecule type" value="Genomic_DNA"/>
</dbReference>
<reference evidence="1 2" key="2">
    <citation type="journal article" date="2022" name="Mol. Ecol. Resour.">
        <title>The genomes of chicory, endive, great burdock and yacon provide insights into Asteraceae paleo-polyploidization history and plant inulin production.</title>
        <authorList>
            <person name="Fan W."/>
            <person name="Wang S."/>
            <person name="Wang H."/>
            <person name="Wang A."/>
            <person name="Jiang F."/>
            <person name="Liu H."/>
            <person name="Zhao H."/>
            <person name="Xu D."/>
            <person name="Zhang Y."/>
        </authorList>
    </citation>
    <scope>NUCLEOTIDE SEQUENCE [LARGE SCALE GENOMIC DNA]</scope>
    <source>
        <strain evidence="2">cv. Yunnan</strain>
        <tissue evidence="1">Leaves</tissue>
    </source>
</reference>
<reference evidence="2" key="1">
    <citation type="journal article" date="2022" name="Mol. Ecol. Resour.">
        <title>The genomes of chicory, endive, great burdock and yacon provide insights into Asteraceae palaeo-polyploidization history and plant inulin production.</title>
        <authorList>
            <person name="Fan W."/>
            <person name="Wang S."/>
            <person name="Wang H."/>
            <person name="Wang A."/>
            <person name="Jiang F."/>
            <person name="Liu H."/>
            <person name="Zhao H."/>
            <person name="Xu D."/>
            <person name="Zhang Y."/>
        </authorList>
    </citation>
    <scope>NUCLEOTIDE SEQUENCE [LARGE SCALE GENOMIC DNA]</scope>
    <source>
        <strain evidence="2">cv. Yunnan</strain>
    </source>
</reference>
<comment type="caution">
    <text evidence="1">The sequence shown here is derived from an EMBL/GenBank/DDBJ whole genome shotgun (WGS) entry which is preliminary data.</text>
</comment>
<dbReference type="Proteomes" id="UP001056120">
    <property type="component" value="Linkage Group LG19"/>
</dbReference>
<gene>
    <name evidence="1" type="ORF">L1987_57910</name>
</gene>
<evidence type="ECO:0000313" key="2">
    <source>
        <dbReference type="Proteomes" id="UP001056120"/>
    </source>
</evidence>
<accession>A0ACB9DE21</accession>